<dbReference type="SMART" id="SM01014">
    <property type="entry name" value="ARID"/>
    <property type="match status" value="1"/>
</dbReference>
<feature type="compositionally biased region" description="Low complexity" evidence="6">
    <location>
        <begin position="621"/>
        <end position="630"/>
    </location>
</feature>
<keyword evidence="3" id="KW-0238">DNA-binding</keyword>
<feature type="compositionally biased region" description="Pro residues" evidence="6">
    <location>
        <begin position="142"/>
        <end position="154"/>
    </location>
</feature>
<evidence type="ECO:0000256" key="1">
    <source>
        <dbReference type="ARBA" id="ARBA00004123"/>
    </source>
</evidence>
<feature type="non-terminal residue" evidence="8">
    <location>
        <position position="642"/>
    </location>
</feature>
<keyword evidence="4" id="KW-0804">Transcription</keyword>
<feature type="region of interest" description="Disordered" evidence="6">
    <location>
        <begin position="618"/>
        <end position="642"/>
    </location>
</feature>
<sequence length="642" mass="70308">MDTADEQDIENPGGGSMANGANGTNGTNGANGQHQTPEGSLYQEEKSEDESEMDDETQDEEDLLSPSLQVNPQMSLDAAVGVSSLVQLNNLMTTHNPQILAKLRLEHPEADMLQGRNSLEVLQAAMNSSTFNSIFPPLYLSSPPPPPPLPPSLPSQPSQNNHSQIAGSLGNQIGENQALACSTTSSRPVATSQSNAESSPPRCRNNGESQGNSRNNGEAREGETRATSVNSQHPPGTNWSFEEQFRQLYELDETPERKIFLDDLFTFMQNRGTPISRLPIMAKSVLDLYELYKLVVLRGGLVEVINKKLWQEIIKGLRLPASITSAAFTLRTQYMKYLYPYEKEKEGLSTQEQLQTAIETNRRESRRNNYAAYPDNQVSRNQHNSLPPNPMPLPLSIAQMAVAANESQHHVVNGHPHGPQHHPQHLPPNLGNLPSNQLSDYMLRILRDRNTMSNNPMIQGSTSTPPPAAMAEGFKSGMHLWNMYSPGNNNMYPAAQPFSPSSSHSPLAPANSPEPQREALDLANSGNSSSDAVSFPTPSRSVSSPAFGGELKRNQEASELPSPTCSKRMFLSDVEGNNMVHSLRIRQMVSTRDPTRRRELEISVDIDGILYEGVLAVKQEGSSNGSTSSSPDNGKRTQNNDS</sequence>
<evidence type="ECO:0000256" key="3">
    <source>
        <dbReference type="ARBA" id="ARBA00023125"/>
    </source>
</evidence>
<dbReference type="InterPro" id="IPR036431">
    <property type="entry name" value="ARID_dom_sf"/>
</dbReference>
<evidence type="ECO:0000256" key="2">
    <source>
        <dbReference type="ARBA" id="ARBA00023015"/>
    </source>
</evidence>
<dbReference type="SUPFAM" id="SSF46774">
    <property type="entry name" value="ARID-like"/>
    <property type="match status" value="1"/>
</dbReference>
<feature type="compositionally biased region" description="Polar residues" evidence="6">
    <location>
        <begin position="206"/>
        <end position="216"/>
    </location>
</feature>
<dbReference type="GO" id="GO:0006357">
    <property type="term" value="P:regulation of transcription by RNA polymerase II"/>
    <property type="evidence" value="ECO:0007669"/>
    <property type="project" value="InterPro"/>
</dbReference>
<evidence type="ECO:0000313" key="8">
    <source>
        <dbReference type="EMBL" id="KAG5345454.1"/>
    </source>
</evidence>
<dbReference type="SMART" id="SM00501">
    <property type="entry name" value="BRIGHT"/>
    <property type="match status" value="1"/>
</dbReference>
<dbReference type="GO" id="GO:0003677">
    <property type="term" value="F:DNA binding"/>
    <property type="evidence" value="ECO:0007669"/>
    <property type="project" value="UniProtKB-KW"/>
</dbReference>
<feature type="non-terminal residue" evidence="8">
    <location>
        <position position="1"/>
    </location>
</feature>
<organism evidence="8 9">
    <name type="scientific">Acromyrmex charruanus</name>
    <dbReference type="NCBI Taxonomy" id="2715315"/>
    <lineage>
        <taxon>Eukaryota</taxon>
        <taxon>Metazoa</taxon>
        <taxon>Ecdysozoa</taxon>
        <taxon>Arthropoda</taxon>
        <taxon>Hexapoda</taxon>
        <taxon>Insecta</taxon>
        <taxon>Pterygota</taxon>
        <taxon>Neoptera</taxon>
        <taxon>Endopterygota</taxon>
        <taxon>Hymenoptera</taxon>
        <taxon>Apocrita</taxon>
        <taxon>Aculeata</taxon>
        <taxon>Formicoidea</taxon>
        <taxon>Formicidae</taxon>
        <taxon>Myrmicinae</taxon>
        <taxon>Acromyrmex</taxon>
    </lineage>
</organism>
<feature type="region of interest" description="Disordered" evidence="6">
    <location>
        <begin position="1"/>
        <end position="64"/>
    </location>
</feature>
<dbReference type="Gene3D" id="1.10.150.60">
    <property type="entry name" value="ARID DNA-binding domain"/>
    <property type="match status" value="1"/>
</dbReference>
<reference evidence="8" key="1">
    <citation type="submission" date="2020-03" db="EMBL/GenBank/DDBJ databases">
        <title>Relaxed selection underlies rapid genomic changes in the transitions from sociality to social parasitism in ants.</title>
        <authorList>
            <person name="Bi X."/>
        </authorList>
    </citation>
    <scope>NUCLEOTIDE SEQUENCE</scope>
    <source>
        <strain evidence="8">BGI-DK2014a</strain>
        <tissue evidence="8">Whole body</tissue>
    </source>
</reference>
<dbReference type="PROSITE" id="PS51011">
    <property type="entry name" value="ARID"/>
    <property type="match status" value="1"/>
</dbReference>
<dbReference type="FunFam" id="1.10.150.60:FF:000007">
    <property type="entry name" value="AT-rich interactive domain-containing protein 3C"/>
    <property type="match status" value="1"/>
</dbReference>
<feature type="compositionally biased region" description="Acidic residues" evidence="6">
    <location>
        <begin position="46"/>
        <end position="63"/>
    </location>
</feature>
<feature type="region of interest" description="Disordered" evidence="6">
    <location>
        <begin position="349"/>
        <end position="386"/>
    </location>
</feature>
<evidence type="ECO:0000256" key="4">
    <source>
        <dbReference type="ARBA" id="ARBA00023163"/>
    </source>
</evidence>
<comment type="subcellular location">
    <subcellularLocation>
        <location evidence="1">Nucleus</location>
    </subcellularLocation>
</comment>
<feature type="region of interest" description="Disordered" evidence="6">
    <location>
        <begin position="137"/>
        <end position="239"/>
    </location>
</feature>
<feature type="compositionally biased region" description="Low complexity" evidence="6">
    <location>
        <begin position="18"/>
        <end position="32"/>
    </location>
</feature>
<feature type="region of interest" description="Disordered" evidence="6">
    <location>
        <begin position="494"/>
        <end position="548"/>
    </location>
</feature>
<feature type="compositionally biased region" description="Polar residues" evidence="6">
    <location>
        <begin position="225"/>
        <end position="239"/>
    </location>
</feature>
<dbReference type="Proteomes" id="UP000669903">
    <property type="component" value="Unassembled WGS sequence"/>
</dbReference>
<feature type="compositionally biased region" description="Polar residues" evidence="6">
    <location>
        <begin position="524"/>
        <end position="544"/>
    </location>
</feature>
<feature type="compositionally biased region" description="Polar residues" evidence="6">
    <location>
        <begin position="349"/>
        <end position="359"/>
    </location>
</feature>
<feature type="compositionally biased region" description="Polar residues" evidence="6">
    <location>
        <begin position="159"/>
        <end position="198"/>
    </location>
</feature>
<feature type="region of interest" description="Disordered" evidence="6">
    <location>
        <begin position="452"/>
        <end position="471"/>
    </location>
</feature>
<protein>
    <submittedName>
        <fullName evidence="8">DRI protein</fullName>
    </submittedName>
</protein>
<accession>A0A836G679</accession>
<dbReference type="GO" id="GO:0005634">
    <property type="term" value="C:nucleus"/>
    <property type="evidence" value="ECO:0007669"/>
    <property type="project" value="UniProtKB-SubCell"/>
</dbReference>
<keyword evidence="9" id="KW-1185">Reference proteome</keyword>
<evidence type="ECO:0000259" key="7">
    <source>
        <dbReference type="PROSITE" id="PS51011"/>
    </source>
</evidence>
<dbReference type="InterPro" id="IPR045147">
    <property type="entry name" value="ARI3A/B/C"/>
</dbReference>
<feature type="compositionally biased region" description="Polar residues" evidence="6">
    <location>
        <begin position="452"/>
        <end position="463"/>
    </location>
</feature>
<evidence type="ECO:0000313" key="9">
    <source>
        <dbReference type="Proteomes" id="UP000669903"/>
    </source>
</evidence>
<dbReference type="PANTHER" id="PTHR15348">
    <property type="entry name" value="AT-RICH INTERACTIVE DOMAIN-CONTAINING PROTEIN ARID DOMAIN- CONTAINING PROTEIN DEAD RINGER PROTEIN B-CELL REGULATOR OF IGH TRANSCRIPTION BRIGHT"/>
    <property type="match status" value="1"/>
</dbReference>
<evidence type="ECO:0000256" key="5">
    <source>
        <dbReference type="ARBA" id="ARBA00023242"/>
    </source>
</evidence>
<feature type="domain" description="ARID" evidence="7">
    <location>
        <begin position="254"/>
        <end position="346"/>
    </location>
</feature>
<dbReference type="Pfam" id="PF01388">
    <property type="entry name" value="ARID"/>
    <property type="match status" value="1"/>
</dbReference>
<keyword evidence="2" id="KW-0805">Transcription regulation</keyword>
<feature type="region of interest" description="Disordered" evidence="6">
    <location>
        <begin position="410"/>
        <end position="436"/>
    </location>
</feature>
<name>A0A836G679_9HYME</name>
<dbReference type="PANTHER" id="PTHR15348:SF0">
    <property type="entry name" value="PROTEIN DEAD RINGER"/>
    <property type="match status" value="1"/>
</dbReference>
<dbReference type="InterPro" id="IPR001606">
    <property type="entry name" value="ARID_dom"/>
</dbReference>
<evidence type="ECO:0000256" key="6">
    <source>
        <dbReference type="SAM" id="MobiDB-lite"/>
    </source>
</evidence>
<keyword evidence="5" id="KW-0539">Nucleus</keyword>
<dbReference type="EMBL" id="JAANIC010002283">
    <property type="protein sequence ID" value="KAG5345454.1"/>
    <property type="molecule type" value="Genomic_DNA"/>
</dbReference>
<dbReference type="AlphaFoldDB" id="A0A836G679"/>
<comment type="caution">
    <text evidence="8">The sequence shown here is derived from an EMBL/GenBank/DDBJ whole genome shotgun (WGS) entry which is preliminary data.</text>
</comment>
<proteinExistence type="predicted"/>
<feature type="compositionally biased region" description="Low complexity" evidence="6">
    <location>
        <begin position="494"/>
        <end position="513"/>
    </location>
</feature>
<gene>
    <name evidence="8" type="primary">Retn</name>
    <name evidence="8" type="ORF">G6Z76_0001732</name>
</gene>